<evidence type="ECO:0000256" key="6">
    <source>
        <dbReference type="SAM" id="MobiDB-lite"/>
    </source>
</evidence>
<dbReference type="RefSeq" id="WP_344793559.1">
    <property type="nucleotide sequence ID" value="NZ_BAABAU010000001.1"/>
</dbReference>
<evidence type="ECO:0000313" key="9">
    <source>
        <dbReference type="Proteomes" id="UP001501594"/>
    </source>
</evidence>
<protein>
    <submittedName>
        <fullName evidence="8">GMC family oxidoreductase</fullName>
    </submittedName>
</protein>
<dbReference type="InterPro" id="IPR000172">
    <property type="entry name" value="GMC_OxRdtase_N"/>
</dbReference>
<dbReference type="PANTHER" id="PTHR42784">
    <property type="entry name" value="PYRANOSE 2-OXIDASE"/>
    <property type="match status" value="1"/>
</dbReference>
<dbReference type="EMBL" id="BAABAU010000001">
    <property type="protein sequence ID" value="GAA4265000.1"/>
    <property type="molecule type" value="Genomic_DNA"/>
</dbReference>
<dbReference type="InterPro" id="IPR017896">
    <property type="entry name" value="4Fe4S_Fe-S-bd"/>
</dbReference>
<dbReference type="InterPro" id="IPR007867">
    <property type="entry name" value="GMC_OxRtase_C"/>
</dbReference>
<evidence type="ECO:0000256" key="4">
    <source>
        <dbReference type="ARBA" id="ARBA00022827"/>
    </source>
</evidence>
<keyword evidence="4" id="KW-0274">FAD</keyword>
<keyword evidence="3" id="KW-0285">Flavoprotein</keyword>
<dbReference type="SUPFAM" id="SSF51905">
    <property type="entry name" value="FAD/NAD(P)-binding domain"/>
    <property type="match status" value="1"/>
</dbReference>
<dbReference type="Pfam" id="PF13450">
    <property type="entry name" value="NAD_binding_8"/>
    <property type="match status" value="1"/>
</dbReference>
<feature type="region of interest" description="Disordered" evidence="6">
    <location>
        <begin position="286"/>
        <end position="308"/>
    </location>
</feature>
<dbReference type="Proteomes" id="UP001501594">
    <property type="component" value="Unassembled WGS sequence"/>
</dbReference>
<keyword evidence="9" id="KW-1185">Reference proteome</keyword>
<evidence type="ECO:0000256" key="3">
    <source>
        <dbReference type="ARBA" id="ARBA00022630"/>
    </source>
</evidence>
<gene>
    <name evidence="8" type="ORF">GCM10022256_06120</name>
</gene>
<evidence type="ECO:0000259" key="7">
    <source>
        <dbReference type="PROSITE" id="PS51379"/>
    </source>
</evidence>
<feature type="domain" description="4Fe-4S ferredoxin-type" evidence="7">
    <location>
        <begin position="335"/>
        <end position="365"/>
    </location>
</feature>
<organism evidence="8 9">
    <name type="scientific">Frondihabitans peucedani</name>
    <dbReference type="NCBI Taxonomy" id="598626"/>
    <lineage>
        <taxon>Bacteria</taxon>
        <taxon>Bacillati</taxon>
        <taxon>Actinomycetota</taxon>
        <taxon>Actinomycetes</taxon>
        <taxon>Micrococcales</taxon>
        <taxon>Microbacteriaceae</taxon>
        <taxon>Frondihabitans</taxon>
    </lineage>
</organism>
<reference evidence="9" key="1">
    <citation type="journal article" date="2019" name="Int. J. Syst. Evol. Microbiol.">
        <title>The Global Catalogue of Microorganisms (GCM) 10K type strain sequencing project: providing services to taxonomists for standard genome sequencing and annotation.</title>
        <authorList>
            <consortium name="The Broad Institute Genomics Platform"/>
            <consortium name="The Broad Institute Genome Sequencing Center for Infectious Disease"/>
            <person name="Wu L."/>
            <person name="Ma J."/>
        </authorList>
    </citation>
    <scope>NUCLEOTIDE SEQUENCE [LARGE SCALE GENOMIC DNA]</scope>
    <source>
        <strain evidence="9">JCM 17442</strain>
    </source>
</reference>
<accession>A0ABP8DYF4</accession>
<evidence type="ECO:0000256" key="5">
    <source>
        <dbReference type="ARBA" id="ARBA00023002"/>
    </source>
</evidence>
<comment type="similarity">
    <text evidence="2">Belongs to the GMC oxidoreductase family.</text>
</comment>
<dbReference type="Pfam" id="PF05199">
    <property type="entry name" value="GMC_oxred_C"/>
    <property type="match status" value="1"/>
</dbReference>
<evidence type="ECO:0000256" key="1">
    <source>
        <dbReference type="ARBA" id="ARBA00001974"/>
    </source>
</evidence>
<dbReference type="InterPro" id="IPR051473">
    <property type="entry name" value="P2Ox-like"/>
</dbReference>
<keyword evidence="5" id="KW-0560">Oxidoreductase</keyword>
<sequence>MTLDALHTLVAQHEDALRSLVDLVVPRDDFPSASDSGALRHLSRLLDERPDWEPRITALVTAAGERPTTLESHPDWPWFAGLVSSGYYADPANEGNDGAASWSMIGWRRDPAGGWPVDVPVAEAGRTVITAGQAQDRYDAIVIGSGAGGGVAACGLAEQGRRVLVVESGRWPSIAELSTDHIRNPRSDWGVAPLSGPPNQGNPRVLDDGRTHLPLRPSDYAWSNNAMTAGGGTRVYGAQAWRFTPLDFRMASTYGVPDGAALADWPIGYDDLERYYTRAEREVGVSGDSDGTWGGHRSEPFPMPPLPTGRQRARLQDGADRLGMSTVHVPLLINSTPYLGRHACQQCSMCVGFACPVDAKNGSQNTMLTRAFATRRCEILLETRAVRLRTDAAGRVVGVTLRGTAPGDSWERDIDAAEIVVAAGAVESARLLLASTSDREPNGIGNNADQVGRHLQAHVYGGATALFDDVMEDFVGPGPSIATTDFRHGNEGLVGGGMIANEFVALPANIYTYLNSVGLLPASGIESKHGMRDLARRMVRLMGPIQEVTMADSRVRVDRGTVDGTGMPVAVLSGTKHHEDFLNRSMLAERSAAWLRAAGARTVTTMGGSEEEFLRGGPSGGQHQAGTCRMGDDPATSVVDAVGRVWGHDNLRVADGSVHVTNGGVNPVLTIFATALRTIEDMAGGWTTLPEAARVAVPANA</sequence>
<evidence type="ECO:0000256" key="2">
    <source>
        <dbReference type="ARBA" id="ARBA00010790"/>
    </source>
</evidence>
<dbReference type="Pfam" id="PF00732">
    <property type="entry name" value="GMC_oxred_N"/>
    <property type="match status" value="1"/>
</dbReference>
<comment type="cofactor">
    <cofactor evidence="1">
        <name>FAD</name>
        <dbReference type="ChEBI" id="CHEBI:57692"/>
    </cofactor>
</comment>
<dbReference type="PROSITE" id="PS51379">
    <property type="entry name" value="4FE4S_FER_2"/>
    <property type="match status" value="1"/>
</dbReference>
<evidence type="ECO:0000313" key="8">
    <source>
        <dbReference type="EMBL" id="GAA4265000.1"/>
    </source>
</evidence>
<comment type="caution">
    <text evidence="8">The sequence shown here is derived from an EMBL/GenBank/DDBJ whole genome shotgun (WGS) entry which is preliminary data.</text>
</comment>
<name>A0ABP8DYF4_9MICO</name>
<proteinExistence type="inferred from homology"/>
<dbReference type="Gene3D" id="3.50.50.60">
    <property type="entry name" value="FAD/NAD(P)-binding domain"/>
    <property type="match status" value="2"/>
</dbReference>
<dbReference type="InterPro" id="IPR036188">
    <property type="entry name" value="FAD/NAD-bd_sf"/>
</dbReference>
<dbReference type="PANTHER" id="PTHR42784:SF1">
    <property type="entry name" value="PYRANOSE 2-OXIDASE"/>
    <property type="match status" value="1"/>
</dbReference>